<sequence>MPLTSAGTMTAVGWKTPPIARQMSLPDCWIQRQRMAMHVMRQADTQMSACRHSRRPAIPGARDTQRAGIGSGDEYPARHMRRSLPRKPRGRTRLVLTEAQQFCCFIRN</sequence>
<evidence type="ECO:0000313" key="3">
    <source>
        <dbReference type="Proteomes" id="UP000499080"/>
    </source>
</evidence>
<accession>A0A4Y2PYJ9</accession>
<evidence type="ECO:0000313" key="2">
    <source>
        <dbReference type="EMBL" id="GBN56309.1"/>
    </source>
</evidence>
<feature type="region of interest" description="Disordered" evidence="1">
    <location>
        <begin position="46"/>
        <end position="90"/>
    </location>
</feature>
<proteinExistence type="predicted"/>
<protein>
    <submittedName>
        <fullName evidence="2">Uncharacterized protein</fullName>
    </submittedName>
</protein>
<comment type="caution">
    <text evidence="2">The sequence shown here is derived from an EMBL/GenBank/DDBJ whole genome shotgun (WGS) entry which is preliminary data.</text>
</comment>
<reference evidence="2 3" key="1">
    <citation type="journal article" date="2019" name="Sci. Rep.">
        <title>Orb-weaving spider Araneus ventricosus genome elucidates the spidroin gene catalogue.</title>
        <authorList>
            <person name="Kono N."/>
            <person name="Nakamura H."/>
            <person name="Ohtoshi R."/>
            <person name="Moran D.A.P."/>
            <person name="Shinohara A."/>
            <person name="Yoshida Y."/>
            <person name="Fujiwara M."/>
            <person name="Mori M."/>
            <person name="Tomita M."/>
            <person name="Arakawa K."/>
        </authorList>
    </citation>
    <scope>NUCLEOTIDE SEQUENCE [LARGE SCALE GENOMIC DNA]</scope>
</reference>
<dbReference type="OrthoDB" id="10562383at2759"/>
<dbReference type="Proteomes" id="UP000499080">
    <property type="component" value="Unassembled WGS sequence"/>
</dbReference>
<organism evidence="2 3">
    <name type="scientific">Araneus ventricosus</name>
    <name type="common">Orbweaver spider</name>
    <name type="synonym">Epeira ventricosa</name>
    <dbReference type="NCBI Taxonomy" id="182803"/>
    <lineage>
        <taxon>Eukaryota</taxon>
        <taxon>Metazoa</taxon>
        <taxon>Ecdysozoa</taxon>
        <taxon>Arthropoda</taxon>
        <taxon>Chelicerata</taxon>
        <taxon>Arachnida</taxon>
        <taxon>Araneae</taxon>
        <taxon>Araneomorphae</taxon>
        <taxon>Entelegynae</taxon>
        <taxon>Araneoidea</taxon>
        <taxon>Araneidae</taxon>
        <taxon>Araneus</taxon>
    </lineage>
</organism>
<dbReference type="AlphaFoldDB" id="A0A4Y2PYJ9"/>
<evidence type="ECO:0000256" key="1">
    <source>
        <dbReference type="SAM" id="MobiDB-lite"/>
    </source>
</evidence>
<dbReference type="EMBL" id="BGPR01012494">
    <property type="protein sequence ID" value="GBN56309.1"/>
    <property type="molecule type" value="Genomic_DNA"/>
</dbReference>
<keyword evidence="3" id="KW-1185">Reference proteome</keyword>
<name>A0A4Y2PYJ9_ARAVE</name>
<gene>
    <name evidence="2" type="ORF">AVEN_224542_1</name>
</gene>
<feature type="compositionally biased region" description="Basic residues" evidence="1">
    <location>
        <begin position="78"/>
        <end position="90"/>
    </location>
</feature>